<dbReference type="Gene3D" id="3.40.50.11350">
    <property type="match status" value="1"/>
</dbReference>
<dbReference type="EMBL" id="KV417506">
    <property type="protein sequence ID" value="KZP27898.1"/>
    <property type="molecule type" value="Genomic_DNA"/>
</dbReference>
<evidence type="ECO:0000313" key="2">
    <source>
        <dbReference type="Proteomes" id="UP000076532"/>
    </source>
</evidence>
<evidence type="ECO:0000313" key="1">
    <source>
        <dbReference type="EMBL" id="KZP27898.1"/>
    </source>
</evidence>
<protein>
    <submittedName>
        <fullName evidence="1">Uncharacterized protein</fullName>
    </submittedName>
</protein>
<dbReference type="AlphaFoldDB" id="A0A166R4P5"/>
<dbReference type="CDD" id="cd11296">
    <property type="entry name" value="O-FucT_like"/>
    <property type="match status" value="1"/>
</dbReference>
<organism evidence="1 2">
    <name type="scientific">Athelia psychrophila</name>
    <dbReference type="NCBI Taxonomy" id="1759441"/>
    <lineage>
        <taxon>Eukaryota</taxon>
        <taxon>Fungi</taxon>
        <taxon>Dikarya</taxon>
        <taxon>Basidiomycota</taxon>
        <taxon>Agaricomycotina</taxon>
        <taxon>Agaricomycetes</taxon>
        <taxon>Agaricomycetidae</taxon>
        <taxon>Atheliales</taxon>
        <taxon>Atheliaceae</taxon>
        <taxon>Athelia</taxon>
    </lineage>
</organism>
<keyword evidence="2" id="KW-1185">Reference proteome</keyword>
<name>A0A166R4P5_9AGAM</name>
<sequence>MISRTDGYWARDYSLNLGWNNMRYIIETALLHGRLLNRTVILPSFVYARSCEYHANVCAQYVPMVIHGDAVHSEEWRDLPLEEQMSWRVPIGTMLNLTLLRATQPVITVSEYFLLHNIPTDAETDDGKWDRHVYHVNPGKFTDRTPSIYVLDHSEYDPLKVNRVDSIPDAMKRRGGWVYKGPGGGAWPARVKKSAVYRALESALPDKPRVLSWEQARTVLEHKDYRPEIASDQKMEEFLNEHGWEVLYTYSGAIGMDYIKNVVNPIRQVAPRDSLRGLREDYGHLTTDVVYLPGEIHYERKPGGLRFTTTEHRDVFSQLVLYHIRATDRVYELAAKLAARMQAMNGGRMWLGAHMRRGDFVRTNWAMEKTIEGHLERIKISLAAGRATLRAMQGTAVTTYDVPDAVPDNSIVYLSRPEETDKFYLATDERDRGKMAYLTAHGAVLIDHLLTRDDRREFGWELMLTDVLGLVEQAVLARASYFYAHAMSSYAGGTINMRAAAGLDPRTALID</sequence>
<reference evidence="1 2" key="1">
    <citation type="journal article" date="2016" name="Mol. Biol. Evol.">
        <title>Comparative Genomics of Early-Diverging Mushroom-Forming Fungi Provides Insights into the Origins of Lignocellulose Decay Capabilities.</title>
        <authorList>
            <person name="Nagy L.G."/>
            <person name="Riley R."/>
            <person name="Tritt A."/>
            <person name="Adam C."/>
            <person name="Daum C."/>
            <person name="Floudas D."/>
            <person name="Sun H."/>
            <person name="Yadav J.S."/>
            <person name="Pangilinan J."/>
            <person name="Larsson K.H."/>
            <person name="Matsuura K."/>
            <person name="Barry K."/>
            <person name="Labutti K."/>
            <person name="Kuo R."/>
            <person name="Ohm R.A."/>
            <person name="Bhattacharya S.S."/>
            <person name="Shirouzu T."/>
            <person name="Yoshinaga Y."/>
            <person name="Martin F.M."/>
            <person name="Grigoriev I.V."/>
            <person name="Hibbett D.S."/>
        </authorList>
    </citation>
    <scope>NUCLEOTIDE SEQUENCE [LARGE SCALE GENOMIC DNA]</scope>
    <source>
        <strain evidence="1 2">CBS 109695</strain>
    </source>
</reference>
<dbReference type="OrthoDB" id="3345970at2759"/>
<accession>A0A166R4P5</accession>
<dbReference type="Proteomes" id="UP000076532">
    <property type="component" value="Unassembled WGS sequence"/>
</dbReference>
<dbReference type="STRING" id="436010.A0A166R4P5"/>
<proteinExistence type="predicted"/>
<gene>
    <name evidence="1" type="ORF">FIBSPDRAFT_730105</name>
</gene>